<feature type="compositionally biased region" description="Polar residues" evidence="2">
    <location>
        <begin position="503"/>
        <end position="514"/>
    </location>
</feature>
<dbReference type="Proteomes" id="UP000756346">
    <property type="component" value="Unassembled WGS sequence"/>
</dbReference>
<name>A0A9P8XYZ9_9PEZI</name>
<evidence type="ECO:0000256" key="2">
    <source>
        <dbReference type="SAM" id="MobiDB-lite"/>
    </source>
</evidence>
<comment type="similarity">
    <text evidence="1">Belongs to the DNA mismatch repair MutL/HexB family.</text>
</comment>
<dbReference type="Pfam" id="PF13589">
    <property type="entry name" value="HATPase_c_3"/>
    <property type="match status" value="1"/>
</dbReference>
<dbReference type="InterPro" id="IPR014790">
    <property type="entry name" value="MutL_C"/>
</dbReference>
<dbReference type="PANTHER" id="PTHR10073">
    <property type="entry name" value="DNA MISMATCH REPAIR PROTEIN MLH, PMS, MUTL"/>
    <property type="match status" value="1"/>
</dbReference>
<feature type="region of interest" description="Disordered" evidence="2">
    <location>
        <begin position="485"/>
        <end position="548"/>
    </location>
</feature>
<dbReference type="GO" id="GO:0006298">
    <property type="term" value="P:mismatch repair"/>
    <property type="evidence" value="ECO:0007669"/>
    <property type="project" value="InterPro"/>
</dbReference>
<dbReference type="GO" id="GO:0005524">
    <property type="term" value="F:ATP binding"/>
    <property type="evidence" value="ECO:0007669"/>
    <property type="project" value="InterPro"/>
</dbReference>
<dbReference type="InterPro" id="IPR036890">
    <property type="entry name" value="HATPase_C_sf"/>
</dbReference>
<feature type="domain" description="MutL C-terminal dimerisation" evidence="3">
    <location>
        <begin position="664"/>
        <end position="872"/>
    </location>
</feature>
<dbReference type="Gene3D" id="3.30.1540.20">
    <property type="entry name" value="MutL, C-terminal domain, dimerisation subdomain"/>
    <property type="match status" value="2"/>
</dbReference>
<evidence type="ECO:0000256" key="1">
    <source>
        <dbReference type="ARBA" id="ARBA00006082"/>
    </source>
</evidence>
<dbReference type="GO" id="GO:0140664">
    <property type="term" value="F:ATP-dependent DNA damage sensor activity"/>
    <property type="evidence" value="ECO:0007669"/>
    <property type="project" value="InterPro"/>
</dbReference>
<evidence type="ECO:0000313" key="5">
    <source>
        <dbReference type="Proteomes" id="UP000756346"/>
    </source>
</evidence>
<dbReference type="InterPro" id="IPR038973">
    <property type="entry name" value="MutL/Mlh/Pms-like"/>
</dbReference>
<protein>
    <recommendedName>
        <fullName evidence="3">MutL C-terminal dimerisation domain-containing protein</fullName>
    </recommendedName>
</protein>
<dbReference type="InterPro" id="IPR037198">
    <property type="entry name" value="MutL_C_sf"/>
</dbReference>
<dbReference type="RefSeq" id="XP_046007344.1">
    <property type="nucleotide sequence ID" value="XM_046151900.1"/>
</dbReference>
<feature type="region of interest" description="Disordered" evidence="2">
    <location>
        <begin position="405"/>
        <end position="450"/>
    </location>
</feature>
<gene>
    <name evidence="4" type="ORF">B0I36DRAFT_296662</name>
</gene>
<dbReference type="GeneID" id="70181446"/>
<feature type="compositionally biased region" description="Polar residues" evidence="2">
    <location>
        <begin position="485"/>
        <end position="494"/>
    </location>
</feature>
<evidence type="ECO:0000313" key="4">
    <source>
        <dbReference type="EMBL" id="KAH7021143.1"/>
    </source>
</evidence>
<dbReference type="AlphaFoldDB" id="A0A9P8XYZ9"/>
<dbReference type="InterPro" id="IPR042120">
    <property type="entry name" value="MutL_C_dimsub"/>
</dbReference>
<feature type="compositionally biased region" description="Basic and acidic residues" evidence="2">
    <location>
        <begin position="334"/>
        <end position="348"/>
    </location>
</feature>
<comment type="caution">
    <text evidence="4">The sequence shown here is derived from an EMBL/GenBank/DDBJ whole genome shotgun (WGS) entry which is preliminary data.</text>
</comment>
<dbReference type="PANTHER" id="PTHR10073:SF47">
    <property type="entry name" value="DNA MISMATCH REPAIR PROTEIN MLH3"/>
    <property type="match status" value="1"/>
</dbReference>
<dbReference type="SUPFAM" id="SSF118116">
    <property type="entry name" value="DNA mismatch repair protein MutL"/>
    <property type="match status" value="1"/>
</dbReference>
<proteinExistence type="inferred from homology"/>
<dbReference type="SMART" id="SM00853">
    <property type="entry name" value="MutL_C"/>
    <property type="match status" value="1"/>
</dbReference>
<evidence type="ECO:0000259" key="3">
    <source>
        <dbReference type="SMART" id="SM00853"/>
    </source>
</evidence>
<organism evidence="4 5">
    <name type="scientific">Microdochium trichocladiopsis</name>
    <dbReference type="NCBI Taxonomy" id="1682393"/>
    <lineage>
        <taxon>Eukaryota</taxon>
        <taxon>Fungi</taxon>
        <taxon>Dikarya</taxon>
        <taxon>Ascomycota</taxon>
        <taxon>Pezizomycotina</taxon>
        <taxon>Sordariomycetes</taxon>
        <taxon>Xylariomycetidae</taxon>
        <taxon>Xylariales</taxon>
        <taxon>Microdochiaceae</taxon>
        <taxon>Microdochium</taxon>
    </lineage>
</organism>
<dbReference type="GO" id="GO:0032300">
    <property type="term" value="C:mismatch repair complex"/>
    <property type="evidence" value="ECO:0007669"/>
    <property type="project" value="InterPro"/>
</dbReference>
<keyword evidence="5" id="KW-1185">Reference proteome</keyword>
<sequence length="940" mass="103607">MQQASSIHRLPQDAIAQIKSSAVIVSLSDAVVGLLENSLDAHATKINVSVDFARGTCTVDDNGCGILPGDFAETGGLGRLYHSSRFLAGSEAHGRHGTFLASLAALSLLTINSHHKDHDSHSAIRLYRAEVVARHVPASPEHRFLTYSHGTRVALRDLFGGMPVRIKQRAFNAERGLHAREFEQLKHDIAAVLLAWPGCVHVALRDASSGQTLSVRVPSINLQAPNQRGDVSSLAARLNAVLTSVQLSEEKLSGSWIELRASAGGLSVSGAVNLTPVATKRAQFVSIGIRPVRNSHGSNLLYEEINRIFADSAFGVVQNSTTETQALCSTPTSTREKANSGTRQEQKGRKALEKWPMFFLQLQIVDAAQQDEDHLLGEQSDSLSKIQRLLRAVLCEFLLKHDLQPRSSQPHTKTPDGRPLSTEPIVGRRATRSSGSRRRSSSPPRSRIAVGDLATARVDLAATRDMRARSRSPFSFWGRIKSGVASDSQQSMLHKSSPLAEANGSSRSEVSATESEPFLPPGLAPSQSPSTFQHRDDGGDPSCKRNTQNTITWMSPATDHVSFLDRRGGLLTQKHNQLAYCAGNRISDASRKYPLVTRPAETKPASPWLTDLISNWENPVFPSAELSIPAISSVTELQFDDKPPPMRKFSEYKVSKVMLSQAEAVSQVDRKFILAKLPAMAHATLSEYSLLMIDQHAADERCRVEALMREYFQPKRTAASDDTQYWKAVAEPLDQPLRFDISDQDAVRFAAAKSFFEHWAVFYSIKAQPRPIGNDERIVPQSLEITQLPPSILERCQSEPRLLIELLRAEALKLHESTQPLQHMNSPATNDTVGDSDTKARWLSRIQGCPRGILEMINSRACRSAIMFNDSLSLKECQELLHRLSTCAFPFQCAHGRPSVVPLVDIGLNGTAPFPKQNHLVSFRETYREWAGTNHKITEP</sequence>
<dbReference type="SUPFAM" id="SSF55874">
    <property type="entry name" value="ATPase domain of HSP90 chaperone/DNA topoisomerase II/histidine kinase"/>
    <property type="match status" value="1"/>
</dbReference>
<dbReference type="Gene3D" id="3.30.565.10">
    <property type="entry name" value="Histidine kinase-like ATPase, C-terminal domain"/>
    <property type="match status" value="1"/>
</dbReference>
<dbReference type="GO" id="GO:0016887">
    <property type="term" value="F:ATP hydrolysis activity"/>
    <property type="evidence" value="ECO:0007669"/>
    <property type="project" value="InterPro"/>
</dbReference>
<feature type="compositionally biased region" description="Basic residues" evidence="2">
    <location>
        <begin position="429"/>
        <end position="440"/>
    </location>
</feature>
<reference evidence="4" key="1">
    <citation type="journal article" date="2021" name="Nat. Commun.">
        <title>Genetic determinants of endophytism in the Arabidopsis root mycobiome.</title>
        <authorList>
            <person name="Mesny F."/>
            <person name="Miyauchi S."/>
            <person name="Thiergart T."/>
            <person name="Pickel B."/>
            <person name="Atanasova L."/>
            <person name="Karlsson M."/>
            <person name="Huettel B."/>
            <person name="Barry K.W."/>
            <person name="Haridas S."/>
            <person name="Chen C."/>
            <person name="Bauer D."/>
            <person name="Andreopoulos W."/>
            <person name="Pangilinan J."/>
            <person name="LaButti K."/>
            <person name="Riley R."/>
            <person name="Lipzen A."/>
            <person name="Clum A."/>
            <person name="Drula E."/>
            <person name="Henrissat B."/>
            <person name="Kohler A."/>
            <person name="Grigoriev I.V."/>
            <person name="Martin F.M."/>
            <person name="Hacquard S."/>
        </authorList>
    </citation>
    <scope>NUCLEOTIDE SEQUENCE</scope>
    <source>
        <strain evidence="4">MPI-CAGE-CH-0230</strain>
    </source>
</reference>
<dbReference type="OrthoDB" id="429932at2759"/>
<feature type="region of interest" description="Disordered" evidence="2">
    <location>
        <begin position="329"/>
        <end position="348"/>
    </location>
</feature>
<accession>A0A9P8XYZ9</accession>
<dbReference type="EMBL" id="JAGTJQ010000010">
    <property type="protein sequence ID" value="KAH7021143.1"/>
    <property type="molecule type" value="Genomic_DNA"/>
</dbReference>